<evidence type="ECO:0000256" key="4">
    <source>
        <dbReference type="ARBA" id="ARBA00012622"/>
    </source>
</evidence>
<evidence type="ECO:0000256" key="10">
    <source>
        <dbReference type="ARBA" id="ARBA00023002"/>
    </source>
</evidence>
<keyword evidence="8 17" id="KW-0479">Metal-binding</keyword>
<dbReference type="EMBL" id="JBBMFA010000081">
    <property type="protein sequence ID" value="MEQ2520114.1"/>
    <property type="molecule type" value="Genomic_DNA"/>
</dbReference>
<evidence type="ECO:0000256" key="13">
    <source>
        <dbReference type="ARBA" id="ARBA00023157"/>
    </source>
</evidence>
<evidence type="ECO:0000256" key="7">
    <source>
        <dbReference type="ARBA" id="ARBA00022694"/>
    </source>
</evidence>
<dbReference type="HAMAP" id="MF_02089">
    <property type="entry name" value="QueH"/>
    <property type="match status" value="1"/>
</dbReference>
<sequence>MARNYQLELEACLRELAGQRPRLLLHSCCAPCSSYVLEYLSTFFEITVDYYNPNLDSEKEYQLRCAEQARFLEQAPFCTGVRLEAVPYEPAAFYSAVKGLGRIPEGGERCFACYRLRLEQAARRCRDGGFDFFTTTLSISPHKNAAKLNEIGEELAAQYGVRWLPCDFKKKNGFKRSTELATEYGLYRQDYCGCIYSKQEAEQRLLHHKEESNA</sequence>
<gene>
    <name evidence="17" type="primary">queH</name>
    <name evidence="18" type="ORF">WMO24_06690</name>
</gene>
<name>A0ABV1GE76_9FIRM</name>
<comment type="caution">
    <text evidence="18">The sequence shown here is derived from an EMBL/GenBank/DDBJ whole genome shotgun (WGS) entry which is preliminary data.</text>
</comment>
<keyword evidence="6 17" id="KW-0004">4Fe-4S</keyword>
<comment type="function">
    <text evidence="1 17">Catalyzes the conversion of epoxyqueuosine (oQ) to queuosine (Q), which is a hypermodified base found in the wobble positions of tRNA(Asp), tRNA(Asn), tRNA(His) and tRNA(Tyr).</text>
</comment>
<evidence type="ECO:0000256" key="11">
    <source>
        <dbReference type="ARBA" id="ARBA00023004"/>
    </source>
</evidence>
<evidence type="ECO:0000256" key="12">
    <source>
        <dbReference type="ARBA" id="ARBA00023014"/>
    </source>
</evidence>
<organism evidence="18 19">
    <name type="scientific">Ruthenibacterium intestinale</name>
    <dbReference type="NCBI Taxonomy" id="3133163"/>
    <lineage>
        <taxon>Bacteria</taxon>
        <taxon>Bacillati</taxon>
        <taxon>Bacillota</taxon>
        <taxon>Clostridia</taxon>
        <taxon>Eubacteriales</taxon>
        <taxon>Oscillospiraceae</taxon>
        <taxon>Ruthenibacterium</taxon>
    </lineage>
</organism>
<keyword evidence="11 17" id="KW-0408">Iron</keyword>
<keyword evidence="13 17" id="KW-1015">Disulfide bond</keyword>
<keyword evidence="14 17" id="KW-0676">Redox-active center</keyword>
<protein>
    <recommendedName>
        <fullName evidence="5 17">Epoxyqueuosine reductase QueH</fullName>
        <ecNumber evidence="4 17">1.17.99.6</ecNumber>
    </recommendedName>
    <alternativeName>
        <fullName evidence="15 17">Queuosine biosynthesis protein QueH</fullName>
    </alternativeName>
</protein>
<comment type="pathway">
    <text evidence="2 17">tRNA modification; tRNA-queuosine biosynthesis.</text>
</comment>
<keyword evidence="7 17" id="KW-0819">tRNA processing</keyword>
<evidence type="ECO:0000256" key="17">
    <source>
        <dbReference type="HAMAP-Rule" id="MF_02089"/>
    </source>
</evidence>
<comment type="catalytic activity">
    <reaction evidence="16 17">
        <text>epoxyqueuosine(34) in tRNA + AH2 = queuosine(34) in tRNA + A + H2O</text>
        <dbReference type="Rhea" id="RHEA:32159"/>
        <dbReference type="Rhea" id="RHEA-COMP:18571"/>
        <dbReference type="Rhea" id="RHEA-COMP:18582"/>
        <dbReference type="ChEBI" id="CHEBI:13193"/>
        <dbReference type="ChEBI" id="CHEBI:15377"/>
        <dbReference type="ChEBI" id="CHEBI:17499"/>
        <dbReference type="ChEBI" id="CHEBI:194431"/>
        <dbReference type="ChEBI" id="CHEBI:194443"/>
        <dbReference type="EC" id="1.17.99.6"/>
    </reaction>
</comment>
<evidence type="ECO:0000256" key="3">
    <source>
        <dbReference type="ARBA" id="ARBA00008207"/>
    </source>
</evidence>
<dbReference type="Pfam" id="PF02677">
    <property type="entry name" value="QueH"/>
    <property type="match status" value="1"/>
</dbReference>
<evidence type="ECO:0000256" key="14">
    <source>
        <dbReference type="ARBA" id="ARBA00023284"/>
    </source>
</evidence>
<evidence type="ECO:0000256" key="16">
    <source>
        <dbReference type="ARBA" id="ARBA00047415"/>
    </source>
</evidence>
<dbReference type="EC" id="1.17.99.6" evidence="4 17"/>
<dbReference type="RefSeq" id="WP_349215563.1">
    <property type="nucleotide sequence ID" value="NZ_JBBMFA010000081.1"/>
</dbReference>
<feature type="binding site" evidence="17">
    <location>
        <position position="110"/>
    </location>
    <ligand>
        <name>[4Fe-4S] cluster</name>
        <dbReference type="ChEBI" id="CHEBI:49883"/>
    </ligand>
</feature>
<comment type="similarity">
    <text evidence="3 17">Belongs to the QueH family.</text>
</comment>
<dbReference type="PANTHER" id="PTHR36701:SF1">
    <property type="entry name" value="EPOXYQUEUOSINE REDUCTASE QUEH"/>
    <property type="match status" value="1"/>
</dbReference>
<reference evidence="18 19" key="1">
    <citation type="submission" date="2024-03" db="EMBL/GenBank/DDBJ databases">
        <title>Human intestinal bacterial collection.</title>
        <authorList>
            <person name="Pauvert C."/>
            <person name="Hitch T.C.A."/>
            <person name="Clavel T."/>
        </authorList>
    </citation>
    <scope>NUCLEOTIDE SEQUENCE [LARGE SCALE GENOMIC DNA]</scope>
    <source>
        <strain evidence="18 19">CLA-JM-H11</strain>
    </source>
</reference>
<evidence type="ECO:0000313" key="18">
    <source>
        <dbReference type="EMBL" id="MEQ2520114.1"/>
    </source>
</evidence>
<dbReference type="Proteomes" id="UP001477672">
    <property type="component" value="Unassembled WGS sequence"/>
</dbReference>
<evidence type="ECO:0000256" key="8">
    <source>
        <dbReference type="ARBA" id="ARBA00022723"/>
    </source>
</evidence>
<evidence type="ECO:0000256" key="5">
    <source>
        <dbReference type="ARBA" id="ARBA00016895"/>
    </source>
</evidence>
<feature type="binding site" evidence="17">
    <location>
        <position position="29"/>
    </location>
    <ligand>
        <name>[4Fe-4S] cluster</name>
        <dbReference type="ChEBI" id="CHEBI:49883"/>
    </ligand>
</feature>
<proteinExistence type="inferred from homology"/>
<dbReference type="InterPro" id="IPR003828">
    <property type="entry name" value="QueH"/>
</dbReference>
<evidence type="ECO:0000256" key="1">
    <source>
        <dbReference type="ARBA" id="ARBA00002268"/>
    </source>
</evidence>
<evidence type="ECO:0000313" key="19">
    <source>
        <dbReference type="Proteomes" id="UP001477672"/>
    </source>
</evidence>
<evidence type="ECO:0000256" key="15">
    <source>
        <dbReference type="ARBA" id="ARBA00031446"/>
    </source>
</evidence>
<evidence type="ECO:0000256" key="2">
    <source>
        <dbReference type="ARBA" id="ARBA00004691"/>
    </source>
</evidence>
<feature type="binding site" evidence="17">
    <location>
        <position position="113"/>
    </location>
    <ligand>
        <name>[4Fe-4S] cluster</name>
        <dbReference type="ChEBI" id="CHEBI:49883"/>
    </ligand>
</feature>
<keyword evidence="12 17" id="KW-0411">Iron-sulfur</keyword>
<evidence type="ECO:0000256" key="9">
    <source>
        <dbReference type="ARBA" id="ARBA00022785"/>
    </source>
</evidence>
<accession>A0ABV1GE76</accession>
<keyword evidence="10 17" id="KW-0560">Oxidoreductase</keyword>
<keyword evidence="9 17" id="KW-0671">Queuosine biosynthesis</keyword>
<evidence type="ECO:0000256" key="6">
    <source>
        <dbReference type="ARBA" id="ARBA00022485"/>
    </source>
</evidence>
<feature type="disulfide bond" description="Redox-active" evidence="17">
    <location>
        <begin position="192"/>
        <end position="194"/>
    </location>
</feature>
<dbReference type="PANTHER" id="PTHR36701">
    <property type="entry name" value="EPOXYQUEUOSINE REDUCTASE QUEH"/>
    <property type="match status" value="1"/>
</dbReference>
<keyword evidence="19" id="KW-1185">Reference proteome</keyword>
<feature type="binding site" evidence="17">
    <location>
        <position position="28"/>
    </location>
    <ligand>
        <name>[4Fe-4S] cluster</name>
        <dbReference type="ChEBI" id="CHEBI:49883"/>
    </ligand>
</feature>